<dbReference type="EMBL" id="LS974202">
    <property type="protein sequence ID" value="SSC13488.1"/>
    <property type="molecule type" value="Genomic_DNA"/>
</dbReference>
<dbReference type="Proteomes" id="UP000250796">
    <property type="component" value="Chromosome MESINF"/>
</dbReference>
<evidence type="ECO:0000256" key="10">
    <source>
        <dbReference type="SAM" id="Phobius"/>
    </source>
</evidence>
<reference evidence="11 12" key="1">
    <citation type="submission" date="2017-01" db="EMBL/GenBank/DDBJ databases">
        <authorList>
            <person name="Erauso G."/>
        </authorList>
    </citation>
    <scope>NUCLEOTIDE SEQUENCE [LARGE SCALE GENOMIC DNA]</scope>
    <source>
        <strain evidence="11">MESINF1</strain>
    </source>
</reference>
<dbReference type="InterPro" id="IPR002528">
    <property type="entry name" value="MATE_fam"/>
</dbReference>
<dbReference type="PIRSF" id="PIRSF006603">
    <property type="entry name" value="DinF"/>
    <property type="match status" value="1"/>
</dbReference>
<evidence type="ECO:0000256" key="9">
    <source>
        <dbReference type="ARBA" id="ARBA00031636"/>
    </source>
</evidence>
<keyword evidence="4" id="KW-1003">Cell membrane</keyword>
<keyword evidence="5 10" id="KW-0812">Transmembrane</keyword>
<comment type="subcellular location">
    <subcellularLocation>
        <location evidence="1">Cell membrane</location>
        <topology evidence="1">Multi-pass membrane protein</topology>
    </subcellularLocation>
</comment>
<dbReference type="GO" id="GO:0005886">
    <property type="term" value="C:plasma membrane"/>
    <property type="evidence" value="ECO:0007669"/>
    <property type="project" value="UniProtKB-SubCell"/>
</dbReference>
<feature type="transmembrane region" description="Helical" evidence="10">
    <location>
        <begin position="95"/>
        <end position="116"/>
    </location>
</feature>
<dbReference type="GO" id="GO:0042910">
    <property type="term" value="F:xenobiotic transmembrane transporter activity"/>
    <property type="evidence" value="ECO:0007669"/>
    <property type="project" value="InterPro"/>
</dbReference>
<evidence type="ECO:0000256" key="4">
    <source>
        <dbReference type="ARBA" id="ARBA00022475"/>
    </source>
</evidence>
<feature type="transmembrane region" description="Helical" evidence="10">
    <location>
        <begin position="50"/>
        <end position="75"/>
    </location>
</feature>
<evidence type="ECO:0000256" key="3">
    <source>
        <dbReference type="ARBA" id="ARBA00022449"/>
    </source>
</evidence>
<dbReference type="InterPro" id="IPR048279">
    <property type="entry name" value="MdtK-like"/>
</dbReference>
<proteinExistence type="predicted"/>
<feature type="transmembrane region" description="Helical" evidence="10">
    <location>
        <begin position="314"/>
        <end position="341"/>
    </location>
</feature>
<keyword evidence="8 10" id="KW-0472">Membrane</keyword>
<keyword evidence="7" id="KW-0406">Ion transport</keyword>
<feature type="transmembrane region" description="Helical" evidence="10">
    <location>
        <begin position="412"/>
        <end position="431"/>
    </location>
</feature>
<dbReference type="KEGG" id="minf:MESINF_2048"/>
<dbReference type="NCBIfam" id="TIGR00797">
    <property type="entry name" value="matE"/>
    <property type="match status" value="1"/>
</dbReference>
<feature type="transmembrane region" description="Helical" evidence="10">
    <location>
        <begin position="238"/>
        <end position="260"/>
    </location>
</feature>
<dbReference type="InterPro" id="IPR050222">
    <property type="entry name" value="MATE_MdtK"/>
</dbReference>
<dbReference type="PANTHER" id="PTHR43298">
    <property type="entry name" value="MULTIDRUG RESISTANCE PROTEIN NORM-RELATED"/>
    <property type="match status" value="1"/>
</dbReference>
<dbReference type="AlphaFoldDB" id="A0A7Z7LH82"/>
<sequence length="448" mass="48807">MKDLTSGNEGSLIVKFAIPMLLGNVFQQLYNTVDSIIVGNVVGKEALAAVGASFPIMFLLLSLIMGVTMGATILISQYFGAKDYEKLKKTLDTTYIFLFFGSIAISILGVLLSGPILRLMNTPQDIVGQAQTYLNIIFAGMLTLFGYNAISAILRGLGDSKTPLYFIIIATLLNIVLDLVFVMTFGWGIAGVAWATIISQGVSFLSGILYLNKNHDFLGIKLKGMRFDGEIFKKSLRIGLPAGVQQMLFSLGMMALQFLVNGFGTNTVAGFIAATRVDTFASMPIFSFGAAISAFAGQNLGAGKMERVKRGHRVTLLVSVSLAFITAIFIFLFGGFMIRLFNSDPEVVRIGSNYLKIVSAFYGVVAWMFITTGVMRGAGDTFVPMIISLLSLWLIRVPLAAIFSGFMGESGIWWSIPVAWSVGLILTLIYYRTGRWKSKVVVKNVRMD</sequence>
<keyword evidence="3" id="KW-0050">Antiport</keyword>
<feature type="transmembrane region" description="Helical" evidence="10">
    <location>
        <begin position="136"/>
        <end position="157"/>
    </location>
</feature>
<evidence type="ECO:0000313" key="11">
    <source>
        <dbReference type="EMBL" id="SSC13488.1"/>
    </source>
</evidence>
<keyword evidence="6 10" id="KW-1133">Transmembrane helix</keyword>
<dbReference type="GO" id="GO:0015297">
    <property type="term" value="F:antiporter activity"/>
    <property type="evidence" value="ECO:0007669"/>
    <property type="project" value="UniProtKB-KW"/>
</dbReference>
<accession>A0A7Z7LH82</accession>
<feature type="transmembrane region" description="Helical" evidence="10">
    <location>
        <begin position="353"/>
        <end position="370"/>
    </location>
</feature>
<dbReference type="CDD" id="cd13138">
    <property type="entry name" value="MATE_yoeA_like"/>
    <property type="match status" value="1"/>
</dbReference>
<organism evidence="11 12">
    <name type="scientific">Mesotoga infera</name>
    <dbReference type="NCBI Taxonomy" id="1236046"/>
    <lineage>
        <taxon>Bacteria</taxon>
        <taxon>Thermotogati</taxon>
        <taxon>Thermotogota</taxon>
        <taxon>Thermotogae</taxon>
        <taxon>Kosmotogales</taxon>
        <taxon>Kosmotogaceae</taxon>
        <taxon>Mesotoga</taxon>
    </lineage>
</organism>
<dbReference type="RefSeq" id="WP_169699636.1">
    <property type="nucleotide sequence ID" value="NZ_LS974202.1"/>
</dbReference>
<evidence type="ECO:0000256" key="8">
    <source>
        <dbReference type="ARBA" id="ARBA00023136"/>
    </source>
</evidence>
<dbReference type="PANTHER" id="PTHR43298:SF2">
    <property type="entry name" value="FMN_FAD EXPORTER YEEO-RELATED"/>
    <property type="match status" value="1"/>
</dbReference>
<feature type="transmembrane region" description="Helical" evidence="10">
    <location>
        <begin position="280"/>
        <end position="302"/>
    </location>
</feature>
<evidence type="ECO:0000256" key="5">
    <source>
        <dbReference type="ARBA" id="ARBA00022692"/>
    </source>
</evidence>
<evidence type="ECO:0000256" key="7">
    <source>
        <dbReference type="ARBA" id="ARBA00023065"/>
    </source>
</evidence>
<evidence type="ECO:0000256" key="1">
    <source>
        <dbReference type="ARBA" id="ARBA00004651"/>
    </source>
</evidence>
<dbReference type="GO" id="GO:0006811">
    <property type="term" value="P:monoatomic ion transport"/>
    <property type="evidence" value="ECO:0007669"/>
    <property type="project" value="UniProtKB-KW"/>
</dbReference>
<feature type="transmembrane region" description="Helical" evidence="10">
    <location>
        <begin position="382"/>
        <end position="406"/>
    </location>
</feature>
<dbReference type="Pfam" id="PF01554">
    <property type="entry name" value="MatE"/>
    <property type="match status" value="2"/>
</dbReference>
<evidence type="ECO:0000256" key="6">
    <source>
        <dbReference type="ARBA" id="ARBA00022989"/>
    </source>
</evidence>
<protein>
    <recommendedName>
        <fullName evidence="9">Multidrug-efflux transporter</fullName>
    </recommendedName>
</protein>
<evidence type="ECO:0000256" key="2">
    <source>
        <dbReference type="ARBA" id="ARBA00022448"/>
    </source>
</evidence>
<keyword evidence="2" id="KW-0813">Transport</keyword>
<feature type="transmembrane region" description="Helical" evidence="10">
    <location>
        <begin position="191"/>
        <end position="211"/>
    </location>
</feature>
<evidence type="ECO:0000313" key="12">
    <source>
        <dbReference type="Proteomes" id="UP000250796"/>
    </source>
</evidence>
<gene>
    <name evidence="11" type="ORF">MESINF_2048</name>
</gene>
<name>A0A7Z7LH82_9BACT</name>
<feature type="transmembrane region" description="Helical" evidence="10">
    <location>
        <begin position="164"/>
        <end position="185"/>
    </location>
</feature>
<keyword evidence="12" id="KW-1185">Reference proteome</keyword>